<dbReference type="AlphaFoldDB" id="A0A061D7C0"/>
<dbReference type="VEuPathDB" id="PiroplasmaDB:BBBOND_0303420"/>
<accession>A0A061D7C0</accession>
<dbReference type="Proteomes" id="UP000033188">
    <property type="component" value="Chromosome 3"/>
</dbReference>
<dbReference type="OMA" id="VKWYNEW"/>
<sequence length="138" mass="15786">MSGGGNSHDAAISGIPGHGTFKPDSAWQRALARNAGLYRYPHIDSDKNMTETQFEKLVREDDPKSACTPLLVQEFRCLNRNDFGSDAAHAATKCVKWYNEWMQCKWDEEKMRFGYSYLEDLPARKHKAYIAAPNYQYS</sequence>
<keyword evidence="2" id="KW-1185">Reference proteome</keyword>
<dbReference type="RefSeq" id="XP_012768624.1">
    <property type="nucleotide sequence ID" value="XM_012913170.1"/>
</dbReference>
<dbReference type="STRING" id="5866.A0A061D7C0"/>
<evidence type="ECO:0000313" key="1">
    <source>
        <dbReference type="EMBL" id="CDR96438.1"/>
    </source>
</evidence>
<dbReference type="OrthoDB" id="2143914at2759"/>
<dbReference type="GeneID" id="24564979"/>
<organism evidence="1 2">
    <name type="scientific">Babesia bigemina</name>
    <dbReference type="NCBI Taxonomy" id="5866"/>
    <lineage>
        <taxon>Eukaryota</taxon>
        <taxon>Sar</taxon>
        <taxon>Alveolata</taxon>
        <taxon>Apicomplexa</taxon>
        <taxon>Aconoidasida</taxon>
        <taxon>Piroplasmida</taxon>
        <taxon>Babesiidae</taxon>
        <taxon>Babesia</taxon>
    </lineage>
</organism>
<name>A0A061D7C0_BABBI</name>
<protein>
    <submittedName>
        <fullName evidence="1">Uncharacterized protein</fullName>
    </submittedName>
</protein>
<evidence type="ECO:0000313" key="2">
    <source>
        <dbReference type="Proteomes" id="UP000033188"/>
    </source>
</evidence>
<gene>
    <name evidence="1" type="ORF">BBBOND_0303420</name>
</gene>
<reference evidence="2" key="1">
    <citation type="journal article" date="2014" name="Nucleic Acids Res.">
        <title>The evolutionary dynamics of variant antigen genes in Babesia reveal a history of genomic innovation underlying host-parasite interaction.</title>
        <authorList>
            <person name="Jackson A.P."/>
            <person name="Otto T.D."/>
            <person name="Darby A."/>
            <person name="Ramaprasad A."/>
            <person name="Xia D."/>
            <person name="Echaide I.E."/>
            <person name="Farber M."/>
            <person name="Gahlot S."/>
            <person name="Gamble J."/>
            <person name="Gupta D."/>
            <person name="Gupta Y."/>
            <person name="Jackson L."/>
            <person name="Malandrin L."/>
            <person name="Malas T.B."/>
            <person name="Moussa E."/>
            <person name="Nair M."/>
            <person name="Reid A.J."/>
            <person name="Sanders M."/>
            <person name="Sharma J."/>
            <person name="Tracey A."/>
            <person name="Quail M.A."/>
            <person name="Weir W."/>
            <person name="Wastling J.M."/>
            <person name="Hall N."/>
            <person name="Willadsen P."/>
            <person name="Lingelbach K."/>
            <person name="Shiels B."/>
            <person name="Tait A."/>
            <person name="Berriman M."/>
            <person name="Allred D.R."/>
            <person name="Pain A."/>
        </authorList>
    </citation>
    <scope>NUCLEOTIDE SEQUENCE [LARGE SCALE GENOMIC DNA]</scope>
    <source>
        <strain evidence="2">Bond</strain>
    </source>
</reference>
<proteinExistence type="predicted"/>
<dbReference type="EMBL" id="LK391709">
    <property type="protein sequence ID" value="CDR96438.1"/>
    <property type="molecule type" value="Genomic_DNA"/>
</dbReference>
<dbReference type="KEGG" id="bbig:BBBOND_0303420"/>